<dbReference type="PANTHER" id="PTHR30354">
    <property type="entry name" value="GNT FAMILY GLUCONATE TRANSPORTER"/>
    <property type="match status" value="1"/>
</dbReference>
<comment type="caution">
    <text evidence="9">The sequence shown here is derived from an EMBL/GenBank/DDBJ whole genome shotgun (WGS) entry which is preliminary data.</text>
</comment>
<feature type="transmembrane region" description="Helical" evidence="8">
    <location>
        <begin position="403"/>
        <end position="426"/>
    </location>
</feature>
<proteinExistence type="inferred from homology"/>
<evidence type="ECO:0000256" key="6">
    <source>
        <dbReference type="ARBA" id="ARBA00023136"/>
    </source>
</evidence>
<feature type="transmembrane region" description="Helical" evidence="8">
    <location>
        <begin position="352"/>
        <end position="371"/>
    </location>
</feature>
<accession>A0ABR7LKX5</accession>
<keyword evidence="10" id="KW-1185">Reference proteome</keyword>
<comment type="subcellular location">
    <subcellularLocation>
        <location evidence="1">Cell membrane</location>
        <topology evidence="1">Multi-pass membrane protein</topology>
    </subcellularLocation>
</comment>
<keyword evidence="2" id="KW-0813">Transport</keyword>
<dbReference type="RefSeq" id="WP_187242502.1">
    <property type="nucleotide sequence ID" value="NZ_BAAAOK010000015.1"/>
</dbReference>
<evidence type="ECO:0000256" key="3">
    <source>
        <dbReference type="ARBA" id="ARBA00022475"/>
    </source>
</evidence>
<evidence type="ECO:0000313" key="9">
    <source>
        <dbReference type="EMBL" id="MBC6465515.1"/>
    </source>
</evidence>
<evidence type="ECO:0000256" key="1">
    <source>
        <dbReference type="ARBA" id="ARBA00004651"/>
    </source>
</evidence>
<dbReference type="PIRSF" id="PIRSF002746">
    <property type="entry name" value="Gluconate_transporter"/>
    <property type="match status" value="1"/>
</dbReference>
<dbReference type="InterPro" id="IPR003474">
    <property type="entry name" value="Glcn_transporter"/>
</dbReference>
<feature type="transmembrane region" description="Helical" evidence="8">
    <location>
        <begin position="378"/>
        <end position="397"/>
    </location>
</feature>
<organism evidence="9 10">
    <name type="scientific">Actinomadura alba</name>
    <dbReference type="NCBI Taxonomy" id="406431"/>
    <lineage>
        <taxon>Bacteria</taxon>
        <taxon>Bacillati</taxon>
        <taxon>Actinomycetota</taxon>
        <taxon>Actinomycetes</taxon>
        <taxon>Streptosporangiales</taxon>
        <taxon>Thermomonosporaceae</taxon>
        <taxon>Actinomadura</taxon>
    </lineage>
</organism>
<keyword evidence="6 8" id="KW-0472">Membrane</keyword>
<evidence type="ECO:0000256" key="7">
    <source>
        <dbReference type="ARBA" id="ARBA00049663"/>
    </source>
</evidence>
<reference evidence="9 10" key="1">
    <citation type="submission" date="2020-06" db="EMBL/GenBank/DDBJ databases">
        <title>Actinomadura xiongansis sp. nov., isolated from soil of Baiyangdian.</title>
        <authorList>
            <person name="Zhang X."/>
        </authorList>
    </citation>
    <scope>NUCLEOTIDE SEQUENCE [LARGE SCALE GENOMIC DNA]</scope>
    <source>
        <strain evidence="9 10">HBUM206468</strain>
    </source>
</reference>
<feature type="transmembrane region" description="Helical" evidence="8">
    <location>
        <begin position="113"/>
        <end position="146"/>
    </location>
</feature>
<protein>
    <submittedName>
        <fullName evidence="9">Gluconate transporter</fullName>
    </submittedName>
</protein>
<feature type="transmembrane region" description="Helical" evidence="8">
    <location>
        <begin position="282"/>
        <end position="302"/>
    </location>
</feature>
<keyword evidence="4 8" id="KW-0812">Transmembrane</keyword>
<sequence length="463" mass="47286">MSPALFALAETGQASSGRLVAAALIGIALIVVLITQLKLHPFLGLTIGSLAVGAIAGLPMADAVESFSKGFGSTAASVGTLIALGAMFGKLLADSGGADEIVDTIVGRSSPRTLPWAMALVGALIGLPMFFEIGLVLLMPVIFLVARRSGLPLIRVGIPALAGLSVMHGLVPPHPGPLVAVDALKADLGLTLGLGVLIGIPTVVIAGPLFSKYAARWVNVPAPELFAASHDDADRKDGETVRRPAFGVTLATVLLPVVLMMAKALADIFADEGDPVRRALDVLGTPLVALLIAVLVAMVTLGRGAGMDRQTLARSLERSLPPIAGILLIVAAGGGFKQTLIDTGIGKVVADWVEGSGLSVLILAWLVAVLIRLATGSATVATVTASGILAPLVAGLSTGETSLLVLAIGAGSLFFSHVNDAGFWLVKEYFGLSVGQTIKSWSVMETVISVVGLAFVLFASIFV</sequence>
<dbReference type="Proteomes" id="UP000805614">
    <property type="component" value="Unassembled WGS sequence"/>
</dbReference>
<evidence type="ECO:0000256" key="8">
    <source>
        <dbReference type="SAM" id="Phobius"/>
    </source>
</evidence>
<dbReference type="NCBIfam" id="TIGR00791">
    <property type="entry name" value="gntP"/>
    <property type="match status" value="1"/>
</dbReference>
<feature type="transmembrane region" description="Helical" evidence="8">
    <location>
        <begin position="153"/>
        <end position="171"/>
    </location>
</feature>
<dbReference type="Pfam" id="PF02447">
    <property type="entry name" value="GntP_permease"/>
    <property type="match status" value="1"/>
</dbReference>
<dbReference type="EMBL" id="JABVEC010000004">
    <property type="protein sequence ID" value="MBC6465515.1"/>
    <property type="molecule type" value="Genomic_DNA"/>
</dbReference>
<dbReference type="PANTHER" id="PTHR30354:SF22">
    <property type="entry name" value="HIGH-AFFINITY GLUCONATE TRANSPORTER"/>
    <property type="match status" value="1"/>
</dbReference>
<name>A0ABR7LKX5_9ACTN</name>
<feature type="transmembrane region" description="Helical" evidence="8">
    <location>
        <begin position="245"/>
        <end position="262"/>
    </location>
</feature>
<feature type="transmembrane region" description="Helical" evidence="8">
    <location>
        <begin position="42"/>
        <end position="61"/>
    </location>
</feature>
<feature type="transmembrane region" description="Helical" evidence="8">
    <location>
        <begin position="19"/>
        <end position="36"/>
    </location>
</feature>
<evidence type="ECO:0000256" key="2">
    <source>
        <dbReference type="ARBA" id="ARBA00022448"/>
    </source>
</evidence>
<keyword evidence="5 8" id="KW-1133">Transmembrane helix</keyword>
<keyword evidence="3" id="KW-1003">Cell membrane</keyword>
<feature type="transmembrane region" description="Helical" evidence="8">
    <location>
        <begin position="438"/>
        <end position="462"/>
    </location>
</feature>
<feature type="transmembrane region" description="Helical" evidence="8">
    <location>
        <begin position="191"/>
        <end position="210"/>
    </location>
</feature>
<gene>
    <name evidence="9" type="ORF">HKK74_08405</name>
</gene>
<evidence type="ECO:0000256" key="4">
    <source>
        <dbReference type="ARBA" id="ARBA00022692"/>
    </source>
</evidence>
<evidence type="ECO:0000313" key="10">
    <source>
        <dbReference type="Proteomes" id="UP000805614"/>
    </source>
</evidence>
<comment type="similarity">
    <text evidence="7">Belongs to the GntP permease family.</text>
</comment>
<evidence type="ECO:0000256" key="5">
    <source>
        <dbReference type="ARBA" id="ARBA00022989"/>
    </source>
</evidence>